<proteinExistence type="inferred from homology"/>
<sequence length="361" mass="39612">MGHTASLTRACPFLKMPSGRIPKKTLFSSATLNPRRSPEVCPLPVGWPRPRENANTGYLNWNISPMEINLGKLPFDIDFHPSNTLVAAGLINGDLHLYRYGANSLPQRLLEVHAHGEESCRAVRFINKGHAIVTGSPDRSILATDVETGSAIARIEHSHGAAISRLINLTETTIASGDDEGCEDCLSLDLPGEEICSYCLYASWLPLVVLWKWHGVKGPQIGPKKMEQEVFGNVTTRKGEALKQIGFGNSKEKEMALSVDGLEARRVAMDVFSRGLNKLLVKALANKLKKVMGKVFEVISRLKINLEKSKLISVGVAGNVEAFAATLVCRVGHLPTTYVGSPFGATFKVVRVWDKVEEWFQ</sequence>
<dbReference type="Proteomes" id="UP000288805">
    <property type="component" value="Unassembled WGS sequence"/>
</dbReference>
<dbReference type="PANTHER" id="PTHR44019">
    <property type="entry name" value="WD REPEAT-CONTAINING PROTEIN 55"/>
    <property type="match status" value="1"/>
</dbReference>
<evidence type="ECO:0000256" key="3">
    <source>
        <dbReference type="ARBA" id="ARBA00022737"/>
    </source>
</evidence>
<name>A0A438GV72_VITVI</name>
<comment type="similarity">
    <text evidence="1">Belongs to the WD repeat WDR55 family.</text>
</comment>
<reference evidence="4 5" key="1">
    <citation type="journal article" date="2018" name="PLoS Genet.">
        <title>Population sequencing reveals clonal diversity and ancestral inbreeding in the grapevine cultivar Chardonnay.</title>
        <authorList>
            <person name="Roach M.J."/>
            <person name="Johnson D.L."/>
            <person name="Bohlmann J."/>
            <person name="van Vuuren H.J."/>
            <person name="Jones S.J."/>
            <person name="Pretorius I.S."/>
            <person name="Schmidt S.A."/>
            <person name="Borneman A.R."/>
        </authorList>
    </citation>
    <scope>NUCLEOTIDE SEQUENCE [LARGE SCALE GENOMIC DNA]</scope>
    <source>
        <strain evidence="5">cv. Chardonnay</strain>
        <tissue evidence="4">Leaf</tissue>
    </source>
</reference>
<dbReference type="Gene3D" id="2.130.10.10">
    <property type="entry name" value="YVTN repeat-like/Quinoprotein amine dehydrogenase"/>
    <property type="match status" value="1"/>
</dbReference>
<dbReference type="PANTHER" id="PTHR44019:SF20">
    <property type="entry name" value="WD REPEAT-CONTAINING PROTEIN 55"/>
    <property type="match status" value="1"/>
</dbReference>
<organism evidence="4 5">
    <name type="scientific">Vitis vinifera</name>
    <name type="common">Grape</name>
    <dbReference type="NCBI Taxonomy" id="29760"/>
    <lineage>
        <taxon>Eukaryota</taxon>
        <taxon>Viridiplantae</taxon>
        <taxon>Streptophyta</taxon>
        <taxon>Embryophyta</taxon>
        <taxon>Tracheophyta</taxon>
        <taxon>Spermatophyta</taxon>
        <taxon>Magnoliopsida</taxon>
        <taxon>eudicotyledons</taxon>
        <taxon>Gunneridae</taxon>
        <taxon>Pentapetalae</taxon>
        <taxon>rosids</taxon>
        <taxon>Vitales</taxon>
        <taxon>Vitaceae</taxon>
        <taxon>Viteae</taxon>
        <taxon>Vitis</taxon>
    </lineage>
</organism>
<evidence type="ECO:0000313" key="4">
    <source>
        <dbReference type="EMBL" id="RVW76090.1"/>
    </source>
</evidence>
<dbReference type="InterPro" id="IPR036322">
    <property type="entry name" value="WD40_repeat_dom_sf"/>
</dbReference>
<accession>A0A438GV72</accession>
<dbReference type="SUPFAM" id="SSF50978">
    <property type="entry name" value="WD40 repeat-like"/>
    <property type="match status" value="1"/>
</dbReference>
<evidence type="ECO:0000256" key="2">
    <source>
        <dbReference type="ARBA" id="ARBA00022574"/>
    </source>
</evidence>
<dbReference type="EMBL" id="QGNW01000335">
    <property type="protein sequence ID" value="RVW76090.1"/>
    <property type="molecule type" value="Genomic_DNA"/>
</dbReference>
<keyword evidence="2" id="KW-0853">WD repeat</keyword>
<dbReference type="InterPro" id="IPR050505">
    <property type="entry name" value="WDR55/POC1"/>
</dbReference>
<evidence type="ECO:0000313" key="5">
    <source>
        <dbReference type="Proteomes" id="UP000288805"/>
    </source>
</evidence>
<dbReference type="AlphaFoldDB" id="A0A438GV72"/>
<comment type="caution">
    <text evidence="4">The sequence shown here is derived from an EMBL/GenBank/DDBJ whole genome shotgun (WGS) entry which is preliminary data.</text>
</comment>
<dbReference type="InterPro" id="IPR015943">
    <property type="entry name" value="WD40/YVTN_repeat-like_dom_sf"/>
</dbReference>
<keyword evidence="3" id="KW-0677">Repeat</keyword>
<gene>
    <name evidence="4" type="primary">WDR55_4</name>
    <name evidence="4" type="ORF">CK203_049161</name>
</gene>
<evidence type="ECO:0000256" key="1">
    <source>
        <dbReference type="ARBA" id="ARBA00007625"/>
    </source>
</evidence>
<protein>
    <submittedName>
        <fullName evidence="4">WD repeat-containing protein 55</fullName>
    </submittedName>
</protein>